<proteinExistence type="predicted"/>
<keyword evidence="1" id="KW-0472">Membrane</keyword>
<accession>A0A024QHE5</accession>
<evidence type="ECO:0000313" key="3">
    <source>
        <dbReference type="Proteomes" id="UP000028875"/>
    </source>
</evidence>
<dbReference type="AlphaFoldDB" id="A0A024QHE5"/>
<keyword evidence="1" id="KW-1133">Transmembrane helix</keyword>
<dbReference type="STRING" id="1462526.BN990_04293"/>
<organism evidence="2 3">
    <name type="scientific">Virgibacillus massiliensis</name>
    <dbReference type="NCBI Taxonomy" id="1462526"/>
    <lineage>
        <taxon>Bacteria</taxon>
        <taxon>Bacillati</taxon>
        <taxon>Bacillota</taxon>
        <taxon>Bacilli</taxon>
        <taxon>Bacillales</taxon>
        <taxon>Bacillaceae</taxon>
        <taxon>Virgibacillus</taxon>
    </lineage>
</organism>
<feature type="transmembrane region" description="Helical" evidence="1">
    <location>
        <begin position="30"/>
        <end position="56"/>
    </location>
</feature>
<protein>
    <submittedName>
        <fullName evidence="2">Uncharacterized protein</fullName>
    </submittedName>
</protein>
<comment type="caution">
    <text evidence="2">The sequence shown here is derived from an EMBL/GenBank/DDBJ whole genome shotgun (WGS) entry which is preliminary data.</text>
</comment>
<evidence type="ECO:0000313" key="2">
    <source>
        <dbReference type="EMBL" id="CDQ41914.1"/>
    </source>
</evidence>
<sequence length="93" mass="10468">MLLTFILFTSIASIATIAPVYKIRKLLARLFYIPIIGWIFSISYGLAVSWVLLTIFSFSSSTAGLSNLTATLIFSGWLYFEHKKLTNKRSKLA</sequence>
<name>A0A024QHE5_9BACI</name>
<gene>
    <name evidence="2" type="ORF">BN990_04293</name>
</gene>
<keyword evidence="1" id="KW-0812">Transmembrane</keyword>
<evidence type="ECO:0000256" key="1">
    <source>
        <dbReference type="SAM" id="Phobius"/>
    </source>
</evidence>
<reference evidence="3" key="2">
    <citation type="submission" date="2014-05" db="EMBL/GenBank/DDBJ databases">
        <title>Draft genome sequence of Virgibacillus massiliensis Vm-5.</title>
        <authorList>
            <person name="Khelaifia S."/>
            <person name="Croce O."/>
            <person name="Lagier J.C."/>
            <person name="Raoult D."/>
        </authorList>
    </citation>
    <scope>NUCLEOTIDE SEQUENCE [LARGE SCALE GENOMIC DNA]</scope>
    <source>
        <strain evidence="3">Vm-5</strain>
    </source>
</reference>
<feature type="transmembrane region" description="Helical" evidence="1">
    <location>
        <begin position="62"/>
        <end position="80"/>
    </location>
</feature>
<reference evidence="2 3" key="1">
    <citation type="submission" date="2014-03" db="EMBL/GenBank/DDBJ databases">
        <authorList>
            <person name="Urmite Genomes U."/>
        </authorList>
    </citation>
    <scope>NUCLEOTIDE SEQUENCE [LARGE SCALE GENOMIC DNA]</scope>
    <source>
        <strain evidence="2 3">Vm-5</strain>
    </source>
</reference>
<keyword evidence="3" id="KW-1185">Reference proteome</keyword>
<feature type="transmembrane region" description="Helical" evidence="1">
    <location>
        <begin position="6"/>
        <end position="23"/>
    </location>
</feature>
<dbReference type="Proteomes" id="UP000028875">
    <property type="component" value="Unassembled WGS sequence"/>
</dbReference>
<dbReference type="EMBL" id="CCDP010000003">
    <property type="protein sequence ID" value="CDQ41914.1"/>
    <property type="molecule type" value="Genomic_DNA"/>
</dbReference>